<reference evidence="2 3" key="1">
    <citation type="journal article" date="2007" name="Nature">
        <title>Evolution of genes and genomes on the Drosophila phylogeny.</title>
        <authorList>
            <consortium name="Drosophila 12 Genomes Consortium"/>
            <person name="Clark A.G."/>
            <person name="Eisen M.B."/>
            <person name="Smith D.R."/>
            <person name="Bergman C.M."/>
            <person name="Oliver B."/>
            <person name="Markow T.A."/>
            <person name="Kaufman T.C."/>
            <person name="Kellis M."/>
            <person name="Gelbart W."/>
            <person name="Iyer V.N."/>
            <person name="Pollard D.A."/>
            <person name="Sackton T.B."/>
            <person name="Larracuente A.M."/>
            <person name="Singh N.D."/>
            <person name="Abad J.P."/>
            <person name="Abt D.N."/>
            <person name="Adryan B."/>
            <person name="Aguade M."/>
            <person name="Akashi H."/>
            <person name="Anderson W.W."/>
            <person name="Aquadro C.F."/>
            <person name="Ardell D.H."/>
            <person name="Arguello R."/>
            <person name="Artieri C.G."/>
            <person name="Barbash D.A."/>
            <person name="Barker D."/>
            <person name="Barsanti P."/>
            <person name="Batterham P."/>
            <person name="Batzoglou S."/>
            <person name="Begun D."/>
            <person name="Bhutkar A."/>
            <person name="Blanco E."/>
            <person name="Bosak S.A."/>
            <person name="Bradley R.K."/>
            <person name="Brand A.D."/>
            <person name="Brent M.R."/>
            <person name="Brooks A.N."/>
            <person name="Brown R.H."/>
            <person name="Butlin R.K."/>
            <person name="Caggese C."/>
            <person name="Calvi B.R."/>
            <person name="Bernardo de Carvalho A."/>
            <person name="Caspi A."/>
            <person name="Castrezana S."/>
            <person name="Celniker S.E."/>
            <person name="Chang J.L."/>
            <person name="Chapple C."/>
            <person name="Chatterji S."/>
            <person name="Chinwalla A."/>
            <person name="Civetta A."/>
            <person name="Clifton S.W."/>
            <person name="Comeron J.M."/>
            <person name="Costello J.C."/>
            <person name="Coyne J.A."/>
            <person name="Daub J."/>
            <person name="David R.G."/>
            <person name="Delcher A.L."/>
            <person name="Delehaunty K."/>
            <person name="Do C.B."/>
            <person name="Ebling H."/>
            <person name="Edwards K."/>
            <person name="Eickbush T."/>
            <person name="Evans J.D."/>
            <person name="Filipski A."/>
            <person name="Findeiss S."/>
            <person name="Freyhult E."/>
            <person name="Fulton L."/>
            <person name="Fulton R."/>
            <person name="Garcia A.C."/>
            <person name="Gardiner A."/>
            <person name="Garfield D.A."/>
            <person name="Garvin B.E."/>
            <person name="Gibson G."/>
            <person name="Gilbert D."/>
            <person name="Gnerre S."/>
            <person name="Godfrey J."/>
            <person name="Good R."/>
            <person name="Gotea V."/>
            <person name="Gravely B."/>
            <person name="Greenberg A.J."/>
            <person name="Griffiths-Jones S."/>
            <person name="Gross S."/>
            <person name="Guigo R."/>
            <person name="Gustafson E.A."/>
            <person name="Haerty W."/>
            <person name="Hahn M.W."/>
            <person name="Halligan D.L."/>
            <person name="Halpern A.L."/>
            <person name="Halter G.M."/>
            <person name="Han M.V."/>
            <person name="Heger A."/>
            <person name="Hillier L."/>
            <person name="Hinrichs A.S."/>
            <person name="Holmes I."/>
            <person name="Hoskins R.A."/>
            <person name="Hubisz M.J."/>
            <person name="Hultmark D."/>
            <person name="Huntley M.A."/>
            <person name="Jaffe D.B."/>
            <person name="Jagadeeshan S."/>
            <person name="Jeck W.R."/>
            <person name="Johnson J."/>
            <person name="Jones C.D."/>
            <person name="Jordan W.C."/>
            <person name="Karpen G.H."/>
            <person name="Kataoka E."/>
            <person name="Keightley P.D."/>
            <person name="Kheradpour P."/>
            <person name="Kirkness E.F."/>
            <person name="Koerich L.B."/>
            <person name="Kristiansen K."/>
            <person name="Kudrna D."/>
            <person name="Kulathinal R.J."/>
            <person name="Kumar S."/>
            <person name="Kwok R."/>
            <person name="Lander E."/>
            <person name="Langley C.H."/>
            <person name="Lapoint R."/>
            <person name="Lazzaro B.P."/>
            <person name="Lee S.J."/>
            <person name="Levesque L."/>
            <person name="Li R."/>
            <person name="Lin C.F."/>
            <person name="Lin M.F."/>
            <person name="Lindblad-Toh K."/>
            <person name="Llopart A."/>
            <person name="Long M."/>
            <person name="Low L."/>
            <person name="Lozovsky E."/>
            <person name="Lu J."/>
            <person name="Luo M."/>
            <person name="Machado C.A."/>
            <person name="Makalowski W."/>
            <person name="Marzo M."/>
            <person name="Matsuda M."/>
            <person name="Matzkin L."/>
            <person name="McAllister B."/>
            <person name="McBride C.S."/>
            <person name="McKernan B."/>
            <person name="McKernan K."/>
            <person name="Mendez-Lago M."/>
            <person name="Minx P."/>
            <person name="Mollenhauer M.U."/>
            <person name="Montooth K."/>
            <person name="Mount S.M."/>
            <person name="Mu X."/>
            <person name="Myers E."/>
            <person name="Negre B."/>
            <person name="Newfeld S."/>
            <person name="Nielsen R."/>
            <person name="Noor M.A."/>
            <person name="O'Grady P."/>
            <person name="Pachter L."/>
            <person name="Papaceit M."/>
            <person name="Parisi M.J."/>
            <person name="Parisi M."/>
            <person name="Parts L."/>
            <person name="Pedersen J.S."/>
            <person name="Pesole G."/>
            <person name="Phillippy A.M."/>
            <person name="Ponting C.P."/>
            <person name="Pop M."/>
            <person name="Porcelli D."/>
            <person name="Powell J.R."/>
            <person name="Prohaska S."/>
            <person name="Pruitt K."/>
            <person name="Puig M."/>
            <person name="Quesneville H."/>
            <person name="Ram K.R."/>
            <person name="Rand D."/>
            <person name="Rasmussen M.D."/>
            <person name="Reed L.K."/>
            <person name="Reenan R."/>
            <person name="Reily A."/>
            <person name="Remington K.A."/>
            <person name="Rieger T.T."/>
            <person name="Ritchie M.G."/>
            <person name="Robin C."/>
            <person name="Rogers Y.H."/>
            <person name="Rohde C."/>
            <person name="Rozas J."/>
            <person name="Rubenfield M.J."/>
            <person name="Ruiz A."/>
            <person name="Russo S."/>
            <person name="Salzberg S.L."/>
            <person name="Sanchez-Gracia A."/>
            <person name="Saranga D.J."/>
            <person name="Sato H."/>
            <person name="Schaeffer S.W."/>
            <person name="Schatz M.C."/>
            <person name="Schlenke T."/>
            <person name="Schwartz R."/>
            <person name="Segarra C."/>
            <person name="Singh R.S."/>
            <person name="Sirot L."/>
            <person name="Sirota M."/>
            <person name="Sisneros N.B."/>
            <person name="Smith C.D."/>
            <person name="Smith T.F."/>
            <person name="Spieth J."/>
            <person name="Stage D.E."/>
            <person name="Stark A."/>
            <person name="Stephan W."/>
            <person name="Strausberg R.L."/>
            <person name="Strempel S."/>
            <person name="Sturgill D."/>
            <person name="Sutton G."/>
            <person name="Sutton G.G."/>
            <person name="Tao W."/>
            <person name="Teichmann S."/>
            <person name="Tobari Y.N."/>
            <person name="Tomimura Y."/>
            <person name="Tsolas J.M."/>
            <person name="Valente V.L."/>
            <person name="Venter E."/>
            <person name="Venter J.C."/>
            <person name="Vicario S."/>
            <person name="Vieira F.G."/>
            <person name="Vilella A.J."/>
            <person name="Villasante A."/>
            <person name="Walenz B."/>
            <person name="Wang J."/>
            <person name="Wasserman M."/>
            <person name="Watts T."/>
            <person name="Wilson D."/>
            <person name="Wilson R.K."/>
            <person name="Wing R.A."/>
            <person name="Wolfner M.F."/>
            <person name="Wong A."/>
            <person name="Wong G.K."/>
            <person name="Wu C.I."/>
            <person name="Wu G."/>
            <person name="Yamamoto D."/>
            <person name="Yang H.P."/>
            <person name="Yang S.P."/>
            <person name="Yorke J.A."/>
            <person name="Yoshida K."/>
            <person name="Zdobnov E."/>
            <person name="Zhang P."/>
            <person name="Zhang Y."/>
            <person name="Zimin A.V."/>
            <person name="Baldwin J."/>
            <person name="Abdouelleil A."/>
            <person name="Abdulkadir J."/>
            <person name="Abebe A."/>
            <person name="Abera B."/>
            <person name="Abreu J."/>
            <person name="Acer S.C."/>
            <person name="Aftuck L."/>
            <person name="Alexander A."/>
            <person name="An P."/>
            <person name="Anderson E."/>
            <person name="Anderson S."/>
            <person name="Arachi H."/>
            <person name="Azer M."/>
            <person name="Bachantsang P."/>
            <person name="Barry A."/>
            <person name="Bayul T."/>
            <person name="Berlin A."/>
            <person name="Bessette D."/>
            <person name="Bloom T."/>
            <person name="Blye J."/>
            <person name="Boguslavskiy L."/>
            <person name="Bonnet C."/>
            <person name="Boukhgalter B."/>
            <person name="Bourzgui I."/>
            <person name="Brown A."/>
            <person name="Cahill P."/>
            <person name="Channer S."/>
            <person name="Cheshatsang Y."/>
            <person name="Chuda L."/>
            <person name="Citroen M."/>
            <person name="Collymore A."/>
            <person name="Cooke P."/>
            <person name="Costello M."/>
            <person name="D'Aco K."/>
            <person name="Daza R."/>
            <person name="De Haan G."/>
            <person name="DeGray S."/>
            <person name="DeMaso C."/>
            <person name="Dhargay N."/>
            <person name="Dooley K."/>
            <person name="Dooley E."/>
            <person name="Doricent M."/>
            <person name="Dorje P."/>
            <person name="Dorjee K."/>
            <person name="Dupes A."/>
            <person name="Elong R."/>
            <person name="Falk J."/>
            <person name="Farina A."/>
            <person name="Faro S."/>
            <person name="Ferguson D."/>
            <person name="Fisher S."/>
            <person name="Foley C.D."/>
            <person name="Franke A."/>
            <person name="Friedrich D."/>
            <person name="Gadbois L."/>
            <person name="Gearin G."/>
            <person name="Gearin C.R."/>
            <person name="Giannoukos G."/>
            <person name="Goode T."/>
            <person name="Graham J."/>
            <person name="Grandbois E."/>
            <person name="Grewal S."/>
            <person name="Gyaltsen K."/>
            <person name="Hafez N."/>
            <person name="Hagos B."/>
            <person name="Hall J."/>
            <person name="Henson C."/>
            <person name="Hollinger A."/>
            <person name="Honan T."/>
            <person name="Huard M.D."/>
            <person name="Hughes L."/>
            <person name="Hurhula B."/>
            <person name="Husby M.E."/>
            <person name="Kamat A."/>
            <person name="Kanga B."/>
            <person name="Kashin S."/>
            <person name="Khazanovich D."/>
            <person name="Kisner P."/>
            <person name="Lance K."/>
            <person name="Lara M."/>
            <person name="Lee W."/>
            <person name="Lennon N."/>
            <person name="Letendre F."/>
            <person name="LeVine R."/>
            <person name="Lipovsky A."/>
            <person name="Liu X."/>
            <person name="Liu J."/>
            <person name="Liu S."/>
            <person name="Lokyitsang T."/>
            <person name="Lokyitsang Y."/>
            <person name="Lubonja R."/>
            <person name="Lui A."/>
            <person name="MacDonald P."/>
            <person name="Magnisalis V."/>
            <person name="Maru K."/>
            <person name="Matthews C."/>
            <person name="McCusker W."/>
            <person name="McDonough S."/>
            <person name="Mehta T."/>
            <person name="Meldrim J."/>
            <person name="Meneus L."/>
            <person name="Mihai O."/>
            <person name="Mihalev A."/>
            <person name="Mihova T."/>
            <person name="Mittelman R."/>
            <person name="Mlenga V."/>
            <person name="Montmayeur A."/>
            <person name="Mulrain L."/>
            <person name="Navidi A."/>
            <person name="Naylor J."/>
            <person name="Negash T."/>
            <person name="Nguyen T."/>
            <person name="Nguyen N."/>
            <person name="Nicol R."/>
            <person name="Norbu C."/>
            <person name="Norbu N."/>
            <person name="Novod N."/>
            <person name="O'Neill B."/>
            <person name="Osman S."/>
            <person name="Markiewicz E."/>
            <person name="Oyono O.L."/>
            <person name="Patti C."/>
            <person name="Phunkhang P."/>
            <person name="Pierre F."/>
            <person name="Priest M."/>
            <person name="Raghuraman S."/>
            <person name="Rege F."/>
            <person name="Reyes R."/>
            <person name="Rise C."/>
            <person name="Rogov P."/>
            <person name="Ross K."/>
            <person name="Ryan E."/>
            <person name="Settipalli S."/>
            <person name="Shea T."/>
            <person name="Sherpa N."/>
            <person name="Shi L."/>
            <person name="Shih D."/>
            <person name="Sparrow T."/>
            <person name="Spaulding J."/>
            <person name="Stalker J."/>
            <person name="Stange-Thomann N."/>
            <person name="Stavropoulos S."/>
            <person name="Stone C."/>
            <person name="Strader C."/>
            <person name="Tesfaye S."/>
            <person name="Thomson T."/>
            <person name="Thoulutsang Y."/>
            <person name="Thoulutsang D."/>
            <person name="Topham K."/>
            <person name="Topping I."/>
            <person name="Tsamla T."/>
            <person name="Vassiliev H."/>
            <person name="Vo A."/>
            <person name="Wangchuk T."/>
            <person name="Wangdi T."/>
            <person name="Weiand M."/>
            <person name="Wilkinson J."/>
            <person name="Wilson A."/>
            <person name="Yadav S."/>
            <person name="Young G."/>
            <person name="Yu Q."/>
            <person name="Zembek L."/>
            <person name="Zhong D."/>
            <person name="Zimmer A."/>
            <person name="Zwirko Z."/>
            <person name="Jaffe D.B."/>
            <person name="Alvarez P."/>
            <person name="Brockman W."/>
            <person name="Butler J."/>
            <person name="Chin C."/>
            <person name="Gnerre S."/>
            <person name="Grabherr M."/>
            <person name="Kleber M."/>
            <person name="Mauceli E."/>
            <person name="MacCallum I."/>
        </authorList>
    </citation>
    <scope>NUCLEOTIDE SEQUENCE [LARGE SCALE GENOMIC DNA]</scope>
    <source>
        <strain evidence="3">Tucson 14024-0371.13</strain>
    </source>
</reference>
<evidence type="ECO:0000256" key="1">
    <source>
        <dbReference type="SAM" id="MobiDB-lite"/>
    </source>
</evidence>
<proteinExistence type="predicted"/>
<evidence type="ECO:0000313" key="3">
    <source>
        <dbReference type="Proteomes" id="UP000007801"/>
    </source>
</evidence>
<keyword evidence="3" id="KW-1185">Reference proteome</keyword>
<dbReference type="AlphaFoldDB" id="A0A0P9A3A6"/>
<dbReference type="EMBL" id="CH902620">
    <property type="protein sequence ID" value="KPU73017.1"/>
    <property type="molecule type" value="Genomic_DNA"/>
</dbReference>
<dbReference type="GeneID" id="6497823"/>
<dbReference type="OrthoDB" id="7883432at2759"/>
<protein>
    <submittedName>
        <fullName evidence="2">Uncharacterized protein, isoform B</fullName>
    </submittedName>
</protein>
<organism evidence="2 3">
    <name type="scientific">Drosophila ananassae</name>
    <name type="common">Fruit fly</name>
    <dbReference type="NCBI Taxonomy" id="7217"/>
    <lineage>
        <taxon>Eukaryota</taxon>
        <taxon>Metazoa</taxon>
        <taxon>Ecdysozoa</taxon>
        <taxon>Arthropoda</taxon>
        <taxon>Hexapoda</taxon>
        <taxon>Insecta</taxon>
        <taxon>Pterygota</taxon>
        <taxon>Neoptera</taxon>
        <taxon>Endopterygota</taxon>
        <taxon>Diptera</taxon>
        <taxon>Brachycera</taxon>
        <taxon>Muscomorpha</taxon>
        <taxon>Ephydroidea</taxon>
        <taxon>Drosophilidae</taxon>
        <taxon>Drosophila</taxon>
        <taxon>Sophophora</taxon>
    </lineage>
</organism>
<gene>
    <name evidence="2" type="primary">Dana\GF15008</name>
    <name evidence="2" type="synonym">dana_GLEANR_15774</name>
    <name evidence="2" type="ORF">GF15008</name>
</gene>
<evidence type="ECO:0000313" key="2">
    <source>
        <dbReference type="EMBL" id="KPU73017.1"/>
    </source>
</evidence>
<sequence length="285" mass="31230">MASSKQPTPRQLAYLDELKTRLRELRMRQVTFMEQTAQILSRMSSATMEEAAAAVAVAAAAASVAAKSSTITLKASDTASSGSAAGSGGKLNIKQLIQRFEDLRKTSQELDLPDVPEELINVDVRRILKGYEKLIEDGNVLQQSWYLLKKSTESCARLADANAKAKTKGHSEEASSVKMGFDSSTRSADVVAASRGPPPESRQQVVRVSRLSGSKSRRSNLVTSTEVFTKEREVFGPQEIYQEQDFKYKYRVHEYALSDSRTSPLGSRAAVDPAPSQPLSPLQEE</sequence>
<accession>A0A0P9A3A6</accession>
<feature type="region of interest" description="Disordered" evidence="1">
    <location>
        <begin position="259"/>
        <end position="285"/>
    </location>
</feature>
<name>A0A0P9A3A6_DROAN</name>
<dbReference type="Proteomes" id="UP000007801">
    <property type="component" value="Unassembled WGS sequence"/>
</dbReference>